<dbReference type="AlphaFoldDB" id="A0AAV7TYJ7"/>
<keyword evidence="2" id="KW-1185">Reference proteome</keyword>
<protein>
    <submittedName>
        <fullName evidence="1">Uncharacterized protein</fullName>
    </submittedName>
</protein>
<accession>A0AAV7TYJ7</accession>
<dbReference type="EMBL" id="JANPWB010000006">
    <property type="protein sequence ID" value="KAJ1181290.1"/>
    <property type="molecule type" value="Genomic_DNA"/>
</dbReference>
<organism evidence="1 2">
    <name type="scientific">Pleurodeles waltl</name>
    <name type="common">Iberian ribbed newt</name>
    <dbReference type="NCBI Taxonomy" id="8319"/>
    <lineage>
        <taxon>Eukaryota</taxon>
        <taxon>Metazoa</taxon>
        <taxon>Chordata</taxon>
        <taxon>Craniata</taxon>
        <taxon>Vertebrata</taxon>
        <taxon>Euteleostomi</taxon>
        <taxon>Amphibia</taxon>
        <taxon>Batrachia</taxon>
        <taxon>Caudata</taxon>
        <taxon>Salamandroidea</taxon>
        <taxon>Salamandridae</taxon>
        <taxon>Pleurodelinae</taxon>
        <taxon>Pleurodeles</taxon>
    </lineage>
</organism>
<evidence type="ECO:0000313" key="1">
    <source>
        <dbReference type="EMBL" id="KAJ1181290.1"/>
    </source>
</evidence>
<evidence type="ECO:0000313" key="2">
    <source>
        <dbReference type="Proteomes" id="UP001066276"/>
    </source>
</evidence>
<name>A0AAV7TYJ7_PLEWA</name>
<sequence length="97" mass="11103">MRIKCCCRGRWSSEDDGAIIEWCPPPNSQRRLFLGFAVDAGSRYITRSYFKMRPVINDPLFESKREWTGAMERSGEVGEMVLERMVLKEPVDGTPAS</sequence>
<comment type="caution">
    <text evidence="1">The sequence shown here is derived from an EMBL/GenBank/DDBJ whole genome shotgun (WGS) entry which is preliminary data.</text>
</comment>
<dbReference type="Proteomes" id="UP001066276">
    <property type="component" value="Chromosome 3_2"/>
</dbReference>
<gene>
    <name evidence="1" type="ORF">NDU88_006498</name>
</gene>
<proteinExistence type="predicted"/>
<reference evidence="1" key="1">
    <citation type="journal article" date="2022" name="bioRxiv">
        <title>Sequencing and chromosome-scale assembly of the giantPleurodeles waltlgenome.</title>
        <authorList>
            <person name="Brown T."/>
            <person name="Elewa A."/>
            <person name="Iarovenko S."/>
            <person name="Subramanian E."/>
            <person name="Araus A.J."/>
            <person name="Petzold A."/>
            <person name="Susuki M."/>
            <person name="Suzuki K.-i.T."/>
            <person name="Hayashi T."/>
            <person name="Toyoda A."/>
            <person name="Oliveira C."/>
            <person name="Osipova E."/>
            <person name="Leigh N.D."/>
            <person name="Simon A."/>
            <person name="Yun M.H."/>
        </authorList>
    </citation>
    <scope>NUCLEOTIDE SEQUENCE</scope>
    <source>
        <strain evidence="1">20211129_DDA</strain>
        <tissue evidence="1">Liver</tissue>
    </source>
</reference>